<gene>
    <name evidence="3" type="ORF">E7Z59_11080</name>
</gene>
<sequence>MVISLWILLFSLGSIPQIEPKDFTWKNRLLIIADPKAETPENSAVHTEFMKRSSENQERDLLIIFISDNSIWLQNNFQNAKVSLWREHFQLSLDFTGVVLVGKDGGKKLTTEGLITPREVYDLIDSMPMRQMEMKQKN</sequence>
<name>A0A4S3LXQ8_9FLAO</name>
<evidence type="ECO:0000256" key="1">
    <source>
        <dbReference type="ARBA" id="ARBA00022729"/>
    </source>
</evidence>
<reference evidence="3 4" key="1">
    <citation type="submission" date="2019-04" db="EMBL/GenBank/DDBJ databases">
        <title>Draft genome sequence of Robertkochia marina CC-AMO-30D.</title>
        <authorList>
            <person name="Hameed A."/>
            <person name="Lin S.-Y."/>
            <person name="Shahina M."/>
            <person name="Lai W.-A."/>
            <person name="Young C.-C."/>
        </authorList>
    </citation>
    <scope>NUCLEOTIDE SEQUENCE [LARGE SCALE GENOMIC DNA]</scope>
    <source>
        <strain evidence="3 4">CC-AMO-30D</strain>
    </source>
</reference>
<dbReference type="Pfam" id="PF13778">
    <property type="entry name" value="DUF4174"/>
    <property type="match status" value="1"/>
</dbReference>
<evidence type="ECO:0000313" key="3">
    <source>
        <dbReference type="EMBL" id="THD66350.1"/>
    </source>
</evidence>
<evidence type="ECO:0000313" key="4">
    <source>
        <dbReference type="Proteomes" id="UP000305939"/>
    </source>
</evidence>
<keyword evidence="1" id="KW-0732">Signal</keyword>
<protein>
    <submittedName>
        <fullName evidence="3">DUF4174 domain-containing protein</fullName>
    </submittedName>
</protein>
<accession>A0A4S3LXQ8</accession>
<dbReference type="EMBL" id="SSMC01000003">
    <property type="protein sequence ID" value="THD66350.1"/>
    <property type="molecule type" value="Genomic_DNA"/>
</dbReference>
<feature type="domain" description="DUF4174" evidence="2">
    <location>
        <begin position="21"/>
        <end position="133"/>
    </location>
</feature>
<evidence type="ECO:0000259" key="2">
    <source>
        <dbReference type="Pfam" id="PF13778"/>
    </source>
</evidence>
<dbReference type="InterPro" id="IPR025232">
    <property type="entry name" value="DUF4174"/>
</dbReference>
<comment type="caution">
    <text evidence="3">The sequence shown here is derived from an EMBL/GenBank/DDBJ whole genome shotgun (WGS) entry which is preliminary data.</text>
</comment>
<organism evidence="3 4">
    <name type="scientific">Robertkochia marina</name>
    <dbReference type="NCBI Taxonomy" id="1227945"/>
    <lineage>
        <taxon>Bacteria</taxon>
        <taxon>Pseudomonadati</taxon>
        <taxon>Bacteroidota</taxon>
        <taxon>Flavobacteriia</taxon>
        <taxon>Flavobacteriales</taxon>
        <taxon>Flavobacteriaceae</taxon>
        <taxon>Robertkochia</taxon>
    </lineage>
</organism>
<dbReference type="Proteomes" id="UP000305939">
    <property type="component" value="Unassembled WGS sequence"/>
</dbReference>
<dbReference type="OrthoDB" id="7362103at2"/>
<proteinExistence type="predicted"/>
<keyword evidence="4" id="KW-1185">Reference proteome</keyword>
<dbReference type="AlphaFoldDB" id="A0A4S3LXQ8"/>
<dbReference type="RefSeq" id="WP_136336422.1">
    <property type="nucleotide sequence ID" value="NZ_QXMP01000006.1"/>
</dbReference>